<reference evidence="1" key="2">
    <citation type="journal article" date="2015" name="Fish Shellfish Immunol.">
        <title>Early steps in the European eel (Anguilla anguilla)-Vibrio vulnificus interaction in the gills: Role of the RtxA13 toxin.</title>
        <authorList>
            <person name="Callol A."/>
            <person name="Pajuelo D."/>
            <person name="Ebbesson L."/>
            <person name="Teles M."/>
            <person name="MacKenzie S."/>
            <person name="Amaro C."/>
        </authorList>
    </citation>
    <scope>NUCLEOTIDE SEQUENCE</scope>
</reference>
<sequence length="46" mass="5318">MCALLGLFVICCWYSWRCLMILYFVGSGYGVIGVICNIARPFHWLK</sequence>
<name>A0A0E9UTS7_ANGAN</name>
<dbReference type="EMBL" id="GBXM01039411">
    <property type="protein sequence ID" value="JAH69166.1"/>
    <property type="molecule type" value="Transcribed_RNA"/>
</dbReference>
<protein>
    <submittedName>
        <fullName evidence="1">Uncharacterized protein</fullName>
    </submittedName>
</protein>
<dbReference type="AlphaFoldDB" id="A0A0E9UTS7"/>
<reference evidence="1" key="1">
    <citation type="submission" date="2014-11" db="EMBL/GenBank/DDBJ databases">
        <authorList>
            <person name="Amaro Gonzalez C."/>
        </authorList>
    </citation>
    <scope>NUCLEOTIDE SEQUENCE</scope>
</reference>
<proteinExistence type="predicted"/>
<accession>A0A0E9UTS7</accession>
<evidence type="ECO:0000313" key="1">
    <source>
        <dbReference type="EMBL" id="JAH69166.1"/>
    </source>
</evidence>
<organism evidence="1">
    <name type="scientific">Anguilla anguilla</name>
    <name type="common">European freshwater eel</name>
    <name type="synonym">Muraena anguilla</name>
    <dbReference type="NCBI Taxonomy" id="7936"/>
    <lineage>
        <taxon>Eukaryota</taxon>
        <taxon>Metazoa</taxon>
        <taxon>Chordata</taxon>
        <taxon>Craniata</taxon>
        <taxon>Vertebrata</taxon>
        <taxon>Euteleostomi</taxon>
        <taxon>Actinopterygii</taxon>
        <taxon>Neopterygii</taxon>
        <taxon>Teleostei</taxon>
        <taxon>Anguilliformes</taxon>
        <taxon>Anguillidae</taxon>
        <taxon>Anguilla</taxon>
    </lineage>
</organism>